<gene>
    <name evidence="3" type="ORF">GCM10007932_14570</name>
</gene>
<evidence type="ECO:0000313" key="4">
    <source>
        <dbReference type="Proteomes" id="UP001156690"/>
    </source>
</evidence>
<dbReference type="SMART" id="SM00471">
    <property type="entry name" value="HDc"/>
    <property type="match status" value="1"/>
</dbReference>
<dbReference type="PROSITE" id="PS51832">
    <property type="entry name" value="HD_GYP"/>
    <property type="match status" value="1"/>
</dbReference>
<dbReference type="Gene3D" id="1.10.3210.10">
    <property type="entry name" value="Hypothetical protein af1432"/>
    <property type="match status" value="1"/>
</dbReference>
<reference evidence="4" key="1">
    <citation type="journal article" date="2019" name="Int. J. Syst. Evol. Microbiol.">
        <title>The Global Catalogue of Microorganisms (GCM) 10K type strain sequencing project: providing services to taxonomists for standard genome sequencing and annotation.</title>
        <authorList>
            <consortium name="The Broad Institute Genomics Platform"/>
            <consortium name="The Broad Institute Genome Sequencing Center for Infectious Disease"/>
            <person name="Wu L."/>
            <person name="Ma J."/>
        </authorList>
    </citation>
    <scope>NUCLEOTIDE SEQUENCE [LARGE SCALE GENOMIC DNA]</scope>
    <source>
        <strain evidence="4">NBRC 15640</strain>
    </source>
</reference>
<keyword evidence="1" id="KW-1133">Transmembrane helix</keyword>
<dbReference type="CDD" id="cd00077">
    <property type="entry name" value="HDc"/>
    <property type="match status" value="1"/>
</dbReference>
<comment type="caution">
    <text evidence="3">The sequence shown here is derived from an EMBL/GenBank/DDBJ whole genome shotgun (WGS) entry which is preliminary data.</text>
</comment>
<dbReference type="Proteomes" id="UP001156690">
    <property type="component" value="Unassembled WGS sequence"/>
</dbReference>
<keyword evidence="4" id="KW-1185">Reference proteome</keyword>
<feature type="domain" description="HD-GYP" evidence="2">
    <location>
        <begin position="402"/>
        <end position="599"/>
    </location>
</feature>
<keyword evidence="1" id="KW-0812">Transmembrane</keyword>
<organism evidence="3 4">
    <name type="scientific">Vibrio penaeicida</name>
    <dbReference type="NCBI Taxonomy" id="104609"/>
    <lineage>
        <taxon>Bacteria</taxon>
        <taxon>Pseudomonadati</taxon>
        <taxon>Pseudomonadota</taxon>
        <taxon>Gammaproteobacteria</taxon>
        <taxon>Vibrionales</taxon>
        <taxon>Vibrionaceae</taxon>
        <taxon>Vibrio</taxon>
    </lineage>
</organism>
<dbReference type="GO" id="GO:0008081">
    <property type="term" value="F:phosphoric diester hydrolase activity"/>
    <property type="evidence" value="ECO:0007669"/>
    <property type="project" value="UniProtKB-ARBA"/>
</dbReference>
<keyword evidence="1" id="KW-0472">Membrane</keyword>
<dbReference type="PANTHER" id="PTHR45228:SF9">
    <property type="entry name" value="3'3'-CGAMP-SPECIFIC PHOSPHODIESTERASE 2"/>
    <property type="match status" value="1"/>
</dbReference>
<evidence type="ECO:0000313" key="3">
    <source>
        <dbReference type="EMBL" id="GLQ72097.1"/>
    </source>
</evidence>
<dbReference type="SUPFAM" id="SSF109604">
    <property type="entry name" value="HD-domain/PDEase-like"/>
    <property type="match status" value="1"/>
</dbReference>
<dbReference type="Gene3D" id="3.40.50.2300">
    <property type="match status" value="2"/>
</dbReference>
<protein>
    <submittedName>
        <fullName evidence="3">Phosphodiesterase</fullName>
    </submittedName>
</protein>
<dbReference type="InterPro" id="IPR052020">
    <property type="entry name" value="Cyclic_di-GMP/3'3'-cGAMP_PDE"/>
</dbReference>
<sequence length="608" mass="68910">MHDWLMRCSFLLTLLTYLNCLVSAQLVASERITSEQLKLATEGLEHSQHILILHSYDPSYEWTADIQQGINTAFKHSNALVAPSIEYLDSKRIHEKSYYESFKLFLNLKYENYHFDGIIVSDDRALEFIKGFDSELVKNVPIVAIGINDKSASLTSLSEAVHIVYEEDNILDNIKLIIKIRPNIKKLYLLSDNSMTSSIVRGEIKTHIRQFKNIELVELTAETLEQAQEVLIRASENDAVLLTHFNSELESGVFHSYDKIARKISHSSSAPVFVLWRHNIKGDILGGRVQDPYSLGIYAVKLLSKELPLLLSQSLPDSKPYQDLFNYAALERFNISKLMLPKRAEIVNKPTSFVEANLRILFISGSIIAVLVVIIAMQSVSIRQKRELANKNRKIYELQDKTLNVQKDMIYILGEAIESRSGETGNHVKRVASLSSKLAQLYGLDKSECDLLEVISPMHDVGKIAIPEAILDKPGKLTEQEWQLMKTHTISGFNLLNSSDGDVMALAAVVALEHHEHWDGNGYPNGKKGEDIHLYARITAIADVFDALLSQRCYKSAWRISEVKELFMEKCGKQFDPEICALLIENIEEFIELRRLHPDNVVPLEHAI</sequence>
<dbReference type="InterPro" id="IPR003607">
    <property type="entry name" value="HD/PDEase_dom"/>
</dbReference>
<dbReference type="InterPro" id="IPR037522">
    <property type="entry name" value="HD_GYP_dom"/>
</dbReference>
<evidence type="ECO:0000259" key="2">
    <source>
        <dbReference type="PROSITE" id="PS51832"/>
    </source>
</evidence>
<dbReference type="AlphaFoldDB" id="A0AAV5NN75"/>
<dbReference type="PANTHER" id="PTHR45228">
    <property type="entry name" value="CYCLIC DI-GMP PHOSPHODIESTERASE TM_0186-RELATED"/>
    <property type="match status" value="1"/>
</dbReference>
<proteinExistence type="predicted"/>
<name>A0AAV5NN75_9VIBR</name>
<evidence type="ECO:0000256" key="1">
    <source>
        <dbReference type="SAM" id="Phobius"/>
    </source>
</evidence>
<feature type="transmembrane region" description="Helical" evidence="1">
    <location>
        <begin position="358"/>
        <end position="377"/>
    </location>
</feature>
<dbReference type="Pfam" id="PF13487">
    <property type="entry name" value="HD_5"/>
    <property type="match status" value="1"/>
</dbReference>
<accession>A0AAV5NN75</accession>
<dbReference type="EMBL" id="BSNX01000012">
    <property type="protein sequence ID" value="GLQ72097.1"/>
    <property type="molecule type" value="Genomic_DNA"/>
</dbReference>